<keyword evidence="6" id="KW-0630">Potassium</keyword>
<feature type="transmembrane region" description="Helical" evidence="11">
    <location>
        <begin position="447"/>
        <end position="468"/>
    </location>
</feature>
<evidence type="ECO:0000256" key="11">
    <source>
        <dbReference type="SAM" id="Phobius"/>
    </source>
</evidence>
<keyword evidence="5 11" id="KW-0812">Transmembrane</keyword>
<evidence type="ECO:0000259" key="12">
    <source>
        <dbReference type="Pfam" id="PF02705"/>
    </source>
</evidence>
<evidence type="ECO:0000256" key="6">
    <source>
        <dbReference type="ARBA" id="ARBA00022958"/>
    </source>
</evidence>
<keyword evidence="15" id="KW-1185">Reference proteome</keyword>
<feature type="transmembrane region" description="Helical" evidence="11">
    <location>
        <begin position="518"/>
        <end position="541"/>
    </location>
</feature>
<dbReference type="InterPro" id="IPR053952">
    <property type="entry name" value="K_trans_C"/>
</dbReference>
<keyword evidence="3" id="KW-0813">Transport</keyword>
<accession>A0A5D2W1S7</accession>
<comment type="similarity">
    <text evidence="2">Belongs to the HAK/KUP transporter (TC 2.A.72.3) family.</text>
</comment>
<feature type="domain" description="K+ potassium transporter C-terminal" evidence="13">
    <location>
        <begin position="535"/>
        <end position="757"/>
    </location>
</feature>
<sequence length="759" mass="85057">MEMGSRTEVDEDGDNNKGSLGVVYGDLGTSPLYVFYNTFPEEIVDPEDVVGALSLIIYSLTLIPLLKYVFVVCKANDNGQGGTFALYSLLCRHANVKIIPNQHRTDEELTTYSCSTLIHEKSFAAKTKRWLEEDTYRKNALLILVLFGTCNVIGDGIFTPAISVLSASGGLKVAHPRMSNGVFLPFHTHYSFSYSSLFLSFLSIFLLSLFFFPCAGVILVVAVVILVGLFSMQHYGTDKVSWLFAPIVLLWFITTGGIGAYNIWKYGCSVLKAFSPVYIFRYFKRRRKDGWTSLGGIMLSITGTEALFADLAHFSVSAVQLAFTVVVFPCLLLAYSGQAAYLFNKGEHVIDPFYRSIPDCIYWPVFVIATLAAIVASQAAISATYSIVKQALAHVKVVHTSKNFLGQIYVPDINWILGHFRAVTILMVLCIFVTAGFKNQSQIANAYGTAVVLVMLVTTVLMTLIMILVWRSHWIIVILFTGLSLVVECTYFSAVLFKMDQGGWVPLRYEFEMHGKVSMAWILGLGPSLGLVRVPGTGLVYTELASGVPHIFSHFITNLPAIHSVLVFVCVKYLPVYTVPEEERFVVKRVGPKNFHMFRCIARYGYKDLHKKDDDFEKKLFDNLFLFVRLESMMEGCSDSEEYSWSEPPSEHSRDGNEGGNTMVSSSVNSTVVSYMNMGQISRSQTEMDELEFLNRCRDAGVVHILGNTMVRARKDARFYKRIAIDYIYAFLRKICRENSAIFNVPRESLLNVGQIIYV</sequence>
<evidence type="ECO:0000256" key="9">
    <source>
        <dbReference type="ARBA" id="ARBA00023136"/>
    </source>
</evidence>
<dbReference type="AlphaFoldDB" id="A0A5D2W1S7"/>
<evidence type="ECO:0000313" key="15">
    <source>
        <dbReference type="Proteomes" id="UP000323597"/>
    </source>
</evidence>
<feature type="transmembrane region" description="Helical" evidence="11">
    <location>
        <begin position="363"/>
        <end position="388"/>
    </location>
</feature>
<evidence type="ECO:0000259" key="13">
    <source>
        <dbReference type="Pfam" id="PF22776"/>
    </source>
</evidence>
<feature type="transmembrane region" description="Helical" evidence="11">
    <location>
        <begin position="291"/>
        <end position="309"/>
    </location>
</feature>
<feature type="transmembrane region" description="Helical" evidence="11">
    <location>
        <begin position="561"/>
        <end position="579"/>
    </location>
</feature>
<feature type="transmembrane region" description="Helical" evidence="11">
    <location>
        <begin position="242"/>
        <end position="264"/>
    </location>
</feature>
<evidence type="ECO:0000256" key="7">
    <source>
        <dbReference type="ARBA" id="ARBA00022989"/>
    </source>
</evidence>
<protein>
    <recommendedName>
        <fullName evidence="16">Potassium transporter</fullName>
    </recommendedName>
</protein>
<evidence type="ECO:0000256" key="8">
    <source>
        <dbReference type="ARBA" id="ARBA00023065"/>
    </source>
</evidence>
<evidence type="ECO:0008006" key="16">
    <source>
        <dbReference type="Google" id="ProtNLM"/>
    </source>
</evidence>
<feature type="transmembrane region" description="Helical" evidence="11">
    <location>
        <begin position="197"/>
        <end position="230"/>
    </location>
</feature>
<feature type="region of interest" description="Disordered" evidence="10">
    <location>
        <begin position="640"/>
        <end position="663"/>
    </location>
</feature>
<evidence type="ECO:0000313" key="14">
    <source>
        <dbReference type="EMBL" id="TYI95446.1"/>
    </source>
</evidence>
<feature type="transmembrane region" description="Helical" evidence="11">
    <location>
        <begin position="49"/>
        <end position="70"/>
    </location>
</feature>
<keyword evidence="4" id="KW-0633">Potassium transport</keyword>
<dbReference type="InterPro" id="IPR053951">
    <property type="entry name" value="K_trans_N"/>
</dbReference>
<evidence type="ECO:0000256" key="5">
    <source>
        <dbReference type="ARBA" id="ARBA00022692"/>
    </source>
</evidence>
<dbReference type="Pfam" id="PF02705">
    <property type="entry name" value="K_trans"/>
    <property type="match status" value="1"/>
</dbReference>
<dbReference type="GO" id="GO:0015079">
    <property type="term" value="F:potassium ion transmembrane transporter activity"/>
    <property type="evidence" value="ECO:0007669"/>
    <property type="project" value="InterPro"/>
</dbReference>
<proteinExistence type="inferred from homology"/>
<evidence type="ECO:0000256" key="10">
    <source>
        <dbReference type="SAM" id="MobiDB-lite"/>
    </source>
</evidence>
<feature type="transmembrane region" description="Helical" evidence="11">
    <location>
        <begin position="474"/>
        <end position="497"/>
    </location>
</feature>
<name>A0A5D2W1S7_GOSMU</name>
<evidence type="ECO:0000256" key="2">
    <source>
        <dbReference type="ARBA" id="ARBA00008440"/>
    </source>
</evidence>
<gene>
    <name evidence="14" type="ORF">E1A91_D02G280400v1</name>
</gene>
<evidence type="ECO:0000256" key="4">
    <source>
        <dbReference type="ARBA" id="ARBA00022538"/>
    </source>
</evidence>
<dbReference type="PANTHER" id="PTHR30540:SF95">
    <property type="entry name" value="POTASSIUM TRANSPORTER 10"/>
    <property type="match status" value="1"/>
</dbReference>
<reference evidence="14 15" key="1">
    <citation type="submission" date="2019-07" db="EMBL/GenBank/DDBJ databases">
        <title>WGS assembly of Gossypium mustelinum.</title>
        <authorList>
            <person name="Chen Z.J."/>
            <person name="Sreedasyam A."/>
            <person name="Ando A."/>
            <person name="Song Q."/>
            <person name="De L."/>
            <person name="Hulse-Kemp A."/>
            <person name="Ding M."/>
            <person name="Ye W."/>
            <person name="Kirkbride R."/>
            <person name="Jenkins J."/>
            <person name="Plott C."/>
            <person name="Lovell J."/>
            <person name="Lin Y.-M."/>
            <person name="Vaughn R."/>
            <person name="Liu B."/>
            <person name="Li W."/>
            <person name="Simpson S."/>
            <person name="Scheffler B."/>
            <person name="Saski C."/>
            <person name="Grover C."/>
            <person name="Hu G."/>
            <person name="Conover J."/>
            <person name="Carlson J."/>
            <person name="Shu S."/>
            <person name="Boston L."/>
            <person name="Williams M."/>
            <person name="Peterson D."/>
            <person name="Mcgee K."/>
            <person name="Jones D."/>
            <person name="Wendel J."/>
            <person name="Stelly D."/>
            <person name="Grimwood J."/>
            <person name="Schmutz J."/>
        </authorList>
    </citation>
    <scope>NUCLEOTIDE SEQUENCE [LARGE SCALE GENOMIC DNA]</scope>
    <source>
        <strain evidence="14">1408120.09</strain>
    </source>
</reference>
<evidence type="ECO:0000256" key="3">
    <source>
        <dbReference type="ARBA" id="ARBA00022448"/>
    </source>
</evidence>
<keyword evidence="7 11" id="KW-1133">Transmembrane helix</keyword>
<dbReference type="Pfam" id="PF22776">
    <property type="entry name" value="K_trans_C"/>
    <property type="match status" value="1"/>
</dbReference>
<evidence type="ECO:0000256" key="1">
    <source>
        <dbReference type="ARBA" id="ARBA00004651"/>
    </source>
</evidence>
<dbReference type="PANTHER" id="PTHR30540">
    <property type="entry name" value="OSMOTIC STRESS POTASSIUM TRANSPORTER"/>
    <property type="match status" value="1"/>
</dbReference>
<feature type="domain" description="K+ potassium transporter integral membrane" evidence="12">
    <location>
        <begin position="18"/>
        <end position="508"/>
    </location>
</feature>
<keyword evidence="8" id="KW-0406">Ion transport</keyword>
<dbReference type="Proteomes" id="UP000323597">
    <property type="component" value="Chromosome D02"/>
</dbReference>
<dbReference type="InterPro" id="IPR003855">
    <property type="entry name" value="K+_transporter"/>
</dbReference>
<feature type="transmembrane region" description="Helical" evidence="11">
    <location>
        <begin position="321"/>
        <end position="343"/>
    </location>
</feature>
<keyword evidence="9 11" id="KW-0472">Membrane</keyword>
<feature type="transmembrane region" description="Helical" evidence="11">
    <location>
        <begin position="413"/>
        <end position="435"/>
    </location>
</feature>
<comment type="subcellular location">
    <subcellularLocation>
        <location evidence="1">Cell membrane</location>
        <topology evidence="1">Multi-pass membrane protein</topology>
    </subcellularLocation>
</comment>
<organism evidence="14 15">
    <name type="scientific">Gossypium mustelinum</name>
    <name type="common">Cotton</name>
    <name type="synonym">Gossypium caicoense</name>
    <dbReference type="NCBI Taxonomy" id="34275"/>
    <lineage>
        <taxon>Eukaryota</taxon>
        <taxon>Viridiplantae</taxon>
        <taxon>Streptophyta</taxon>
        <taxon>Embryophyta</taxon>
        <taxon>Tracheophyta</taxon>
        <taxon>Spermatophyta</taxon>
        <taxon>Magnoliopsida</taxon>
        <taxon>eudicotyledons</taxon>
        <taxon>Gunneridae</taxon>
        <taxon>Pentapetalae</taxon>
        <taxon>rosids</taxon>
        <taxon>malvids</taxon>
        <taxon>Malvales</taxon>
        <taxon>Malvaceae</taxon>
        <taxon>Malvoideae</taxon>
        <taxon>Gossypium</taxon>
    </lineage>
</organism>
<dbReference type="GO" id="GO:0005886">
    <property type="term" value="C:plasma membrane"/>
    <property type="evidence" value="ECO:0007669"/>
    <property type="project" value="UniProtKB-SubCell"/>
</dbReference>
<dbReference type="EMBL" id="CM017650">
    <property type="protein sequence ID" value="TYI95446.1"/>
    <property type="molecule type" value="Genomic_DNA"/>
</dbReference>